<evidence type="ECO:0000256" key="4">
    <source>
        <dbReference type="ARBA" id="ARBA00048782"/>
    </source>
</evidence>
<comment type="catalytic activity">
    <reaction evidence="3">
        <text>L-methionyl-[protein] + [thioredoxin]-disulfide + H2O = L-methionyl-(S)-S-oxide-[protein] + [thioredoxin]-dithiol</text>
        <dbReference type="Rhea" id="RHEA:14217"/>
        <dbReference type="Rhea" id="RHEA-COMP:10698"/>
        <dbReference type="Rhea" id="RHEA-COMP:10700"/>
        <dbReference type="Rhea" id="RHEA-COMP:12313"/>
        <dbReference type="Rhea" id="RHEA-COMP:12315"/>
        <dbReference type="ChEBI" id="CHEBI:15377"/>
        <dbReference type="ChEBI" id="CHEBI:16044"/>
        <dbReference type="ChEBI" id="CHEBI:29950"/>
        <dbReference type="ChEBI" id="CHEBI:44120"/>
        <dbReference type="ChEBI" id="CHEBI:50058"/>
        <dbReference type="EC" id="1.8.4.11"/>
    </reaction>
</comment>
<evidence type="ECO:0000256" key="3">
    <source>
        <dbReference type="ARBA" id="ARBA00047806"/>
    </source>
</evidence>
<organism evidence="6 7">
    <name type="scientific">Enterovibrio norvegicus DSM 15893</name>
    <dbReference type="NCBI Taxonomy" id="1121869"/>
    <lineage>
        <taxon>Bacteria</taxon>
        <taxon>Pseudomonadati</taxon>
        <taxon>Pseudomonadota</taxon>
        <taxon>Gammaproteobacteria</taxon>
        <taxon>Vibrionales</taxon>
        <taxon>Vibrionaceae</taxon>
        <taxon>Enterovibrio</taxon>
    </lineage>
</organism>
<dbReference type="GeneID" id="35871811"/>
<dbReference type="Pfam" id="PF01625">
    <property type="entry name" value="PMSR"/>
    <property type="match status" value="1"/>
</dbReference>
<dbReference type="PANTHER" id="PTHR43774:SF1">
    <property type="entry name" value="PEPTIDE METHIONINE SULFOXIDE REDUCTASE MSRA 2"/>
    <property type="match status" value="1"/>
</dbReference>
<dbReference type="EMBL" id="FOWR01000010">
    <property type="protein sequence ID" value="SFP23144.1"/>
    <property type="molecule type" value="Genomic_DNA"/>
</dbReference>
<reference evidence="6 7" key="1">
    <citation type="submission" date="2016-10" db="EMBL/GenBank/DDBJ databases">
        <authorList>
            <person name="de Groot N.N."/>
        </authorList>
    </citation>
    <scope>NUCLEOTIDE SEQUENCE [LARGE SCALE GENOMIC DNA]</scope>
    <source>
        <strain evidence="6 7">DSM 15893</strain>
    </source>
</reference>
<feature type="domain" description="Peptide methionine sulphoxide reductase MsrA" evidence="5">
    <location>
        <begin position="3"/>
        <end position="136"/>
    </location>
</feature>
<dbReference type="EC" id="1.8.4.11" evidence="1"/>
<dbReference type="SUPFAM" id="SSF55068">
    <property type="entry name" value="Peptide methionine sulfoxide reductase"/>
    <property type="match status" value="1"/>
</dbReference>
<comment type="catalytic activity">
    <reaction evidence="4">
        <text>[thioredoxin]-disulfide + L-methionine + H2O = L-methionine (S)-S-oxide + [thioredoxin]-dithiol</text>
        <dbReference type="Rhea" id="RHEA:19993"/>
        <dbReference type="Rhea" id="RHEA-COMP:10698"/>
        <dbReference type="Rhea" id="RHEA-COMP:10700"/>
        <dbReference type="ChEBI" id="CHEBI:15377"/>
        <dbReference type="ChEBI" id="CHEBI:29950"/>
        <dbReference type="ChEBI" id="CHEBI:50058"/>
        <dbReference type="ChEBI" id="CHEBI:57844"/>
        <dbReference type="ChEBI" id="CHEBI:58772"/>
        <dbReference type="EC" id="1.8.4.11"/>
    </reaction>
</comment>
<dbReference type="PANTHER" id="PTHR43774">
    <property type="entry name" value="PEPTIDE METHIONINE SULFOXIDE REDUCTASE"/>
    <property type="match status" value="1"/>
</dbReference>
<evidence type="ECO:0000313" key="7">
    <source>
        <dbReference type="Proteomes" id="UP000182692"/>
    </source>
</evidence>
<gene>
    <name evidence="6" type="ORF">SAMN03084138_01659</name>
</gene>
<dbReference type="OrthoDB" id="4174719at2"/>
<dbReference type="InterPro" id="IPR036509">
    <property type="entry name" value="Met_Sox_Rdtase_MsrA_sf"/>
</dbReference>
<evidence type="ECO:0000313" key="6">
    <source>
        <dbReference type="EMBL" id="SFP23144.1"/>
    </source>
</evidence>
<dbReference type="InterPro" id="IPR002569">
    <property type="entry name" value="Met_Sox_Rdtase_MsrA_dom"/>
</dbReference>
<proteinExistence type="predicted"/>
<protein>
    <recommendedName>
        <fullName evidence="1">peptide-methionine (S)-S-oxide reductase</fullName>
        <ecNumber evidence="1">1.8.4.11</ecNumber>
    </recommendedName>
</protein>
<name>A0A1I5NN06_9GAMM</name>
<evidence type="ECO:0000256" key="2">
    <source>
        <dbReference type="ARBA" id="ARBA00023002"/>
    </source>
</evidence>
<dbReference type="GO" id="GO:0008113">
    <property type="term" value="F:peptide-methionine (S)-S-oxide reductase activity"/>
    <property type="evidence" value="ECO:0007669"/>
    <property type="project" value="UniProtKB-EC"/>
</dbReference>
<evidence type="ECO:0000256" key="1">
    <source>
        <dbReference type="ARBA" id="ARBA00012502"/>
    </source>
</evidence>
<sequence>MYIAVSGTCYWCMEAVFNALNGVSNVEQGFVKSHDGKYVEAAFFAFNEKIISLEDIARVHLSTHSCTSNHSARERYPSAMYPLSSDQHAAVMSAIALAARDYDAPVITTAKPFVAFYPNPSAVQNYFWRQPTKPFCGSKILPKLKALAVTFPRLIKPSAVRYLRETILEAQHA</sequence>
<evidence type="ECO:0000259" key="5">
    <source>
        <dbReference type="Pfam" id="PF01625"/>
    </source>
</evidence>
<dbReference type="Gene3D" id="3.30.1060.10">
    <property type="entry name" value="Peptide methionine sulphoxide reductase MsrA"/>
    <property type="match status" value="1"/>
</dbReference>
<dbReference type="RefSeq" id="WP_074926542.1">
    <property type="nucleotide sequence ID" value="NZ_FOWR01000010.1"/>
</dbReference>
<accession>A0A1I5NN06</accession>
<keyword evidence="2" id="KW-0560">Oxidoreductase</keyword>
<dbReference type="STRING" id="1121869.SAMN03084138_01659"/>
<dbReference type="Proteomes" id="UP000182692">
    <property type="component" value="Unassembled WGS sequence"/>
</dbReference>
<dbReference type="AlphaFoldDB" id="A0A1I5NN06"/>